<name>A0ACC3SUG4_LIPKO</name>
<evidence type="ECO:0000313" key="1">
    <source>
        <dbReference type="EMBL" id="KAK9235044.1"/>
    </source>
</evidence>
<evidence type="ECO:0000313" key="2">
    <source>
        <dbReference type="Proteomes" id="UP001433508"/>
    </source>
</evidence>
<organism evidence="1 2">
    <name type="scientific">Lipomyces kononenkoae</name>
    <name type="common">Yeast</name>
    <dbReference type="NCBI Taxonomy" id="34357"/>
    <lineage>
        <taxon>Eukaryota</taxon>
        <taxon>Fungi</taxon>
        <taxon>Dikarya</taxon>
        <taxon>Ascomycota</taxon>
        <taxon>Saccharomycotina</taxon>
        <taxon>Lipomycetes</taxon>
        <taxon>Lipomycetales</taxon>
        <taxon>Lipomycetaceae</taxon>
        <taxon>Lipomyces</taxon>
    </lineage>
</organism>
<proteinExistence type="predicted"/>
<comment type="caution">
    <text evidence="1">The sequence shown here is derived from an EMBL/GenBank/DDBJ whole genome shotgun (WGS) entry which is preliminary data.</text>
</comment>
<dbReference type="EMBL" id="MU971434">
    <property type="protein sequence ID" value="KAK9235044.1"/>
    <property type="molecule type" value="Genomic_DNA"/>
</dbReference>
<accession>A0ACC3SUG4</accession>
<gene>
    <name evidence="1" type="ORF">V1525DRAFT_411112</name>
</gene>
<keyword evidence="2" id="KW-1185">Reference proteome</keyword>
<sequence>MSTVNSVEQTRKRVRTGCLTCRRRHRKCDETKPLCLNCQLKSLQCHWRVNGQFSESNSRYLPDGHYSVVPNLCDNDIMIVDERPNIGKYSRYNREESNSTVAKQSAMVGSFSISVPVSSPCAIPVESPMLSPTNSISSTGSLLRSPQMSLSQETGTTSSTTATAMQIGACTPSTSYDNSPSESPEVEISNTRNTVTSSRITPAIRTDSPDEDILTSQSGARRIDISPSVTNISLSTALNNRHTVARRDAIPISHIIGPEVGTTQRSVVRISSLGTTEMDQTTLGRSPASVSISTAANENDFSELSPATESSAYRDLHDTLRDYMFSSAKSAMPSRASSPLAVDTNTTSRSLILQESAVIDCTLSNIDTAELLRNYVDEIASWLDMFDSKRHFAVYLPHLALKSQALFFSLITISSRQIERIKPQYASDVTLELYQRSIQHLLPTVQSKSLETIAACVVLCCLEMMCSSPYNWRRHLEGCAALFVSAGISGFCGGLGQSLFWCFARMDLSCAVIGEESTIIQIPDWLSPGQSCDVAAQLFKSEHTYDMYANYAVFLCSRVTNLIASDSNIPAHEYDCEWKKLWNELRIWAEERPVEMKPLLAFDQQIYEPFPTVLYGNSPAISGNQLYHMACILLMQNKPRLFKIHKSCPTMLWHAKQICAISLSNRHHGCWNNALQPLWIAGRLMSHRSEHIAILELLDKIEKTTGWAMKWRGDDLKAIWGMS</sequence>
<dbReference type="Proteomes" id="UP001433508">
    <property type="component" value="Unassembled WGS sequence"/>
</dbReference>
<reference evidence="2" key="1">
    <citation type="journal article" date="2024" name="Front. Bioeng. Biotechnol.">
        <title>Genome-scale model development and genomic sequencing of the oleaginous clade Lipomyces.</title>
        <authorList>
            <person name="Czajka J.J."/>
            <person name="Han Y."/>
            <person name="Kim J."/>
            <person name="Mondo S.J."/>
            <person name="Hofstad B.A."/>
            <person name="Robles A."/>
            <person name="Haridas S."/>
            <person name="Riley R."/>
            <person name="LaButti K."/>
            <person name="Pangilinan J."/>
            <person name="Andreopoulos W."/>
            <person name="Lipzen A."/>
            <person name="Yan J."/>
            <person name="Wang M."/>
            <person name="Ng V."/>
            <person name="Grigoriev I.V."/>
            <person name="Spatafora J.W."/>
            <person name="Magnuson J.K."/>
            <person name="Baker S.E."/>
            <person name="Pomraning K.R."/>
        </authorList>
    </citation>
    <scope>NUCLEOTIDE SEQUENCE [LARGE SCALE GENOMIC DNA]</scope>
    <source>
        <strain evidence="2">CBS 7786</strain>
    </source>
</reference>
<protein>
    <submittedName>
        <fullName evidence="1">Uncharacterized protein</fullName>
    </submittedName>
</protein>